<dbReference type="CDD" id="cd09254">
    <property type="entry name" value="AP_delta-COPI_MHD"/>
    <property type="match status" value="1"/>
</dbReference>
<proteinExistence type="inferred from homology"/>
<dbReference type="Pfam" id="PF01217">
    <property type="entry name" value="Clat_adaptor_s"/>
    <property type="match status" value="1"/>
</dbReference>
<keyword evidence="15" id="KW-1185">Reference proteome</keyword>
<dbReference type="InterPro" id="IPR036168">
    <property type="entry name" value="AP2_Mu_C_sf"/>
</dbReference>
<feature type="compositionally biased region" description="Polar residues" evidence="12">
    <location>
        <begin position="236"/>
        <end position="247"/>
    </location>
</feature>
<evidence type="ECO:0000259" key="13">
    <source>
        <dbReference type="PROSITE" id="PS51072"/>
    </source>
</evidence>
<sequence>MLFVPFSRSTLEALLPLSFKSTRKVIATQRLISTILSRQFCEIQRSRVEGLLAAFPKLTSAGKQHTIIETENVRYVYQPLEELFMVLVTNRQSNILQDIESLHLFARVVTDLCRNCTEYDIAKRAFEILCAFDEIITEGYKENVRLAQVKSNIIMESHEERNQEIIAKNKEREAKEELKRRAKQFEMQRKEATKRGQGFMQGNFNSGSGQNTSQSFVADRYSPSIDTNKPAHSYDRPSSYNRSSTPPVSLAKGMKLGRKAKAADLFEALKTDVVDQAQLPARSSSAPAAHNTDHKPIHLNIEERVSMTANRDGDLDQLDVRGVLTLHIADPSSAQICFKIRAKDDSAIQFKTHPNVDKSSFKQEHSIQMRDLRRPFPVNQNLEVVRWKFTSQDDTDVPITVNCWPSPAGDGTCDVNIEYELEADLEMHDVVITLPLPAGPKVNVSQVDGSYFVDAQRNVLEWTIPVINNDNRAGVLECSVAGDNADGFFPVSVSFTSDKLICGVDVEDIHNLEAQLPAEFSKDILLMTEEYMIG</sequence>
<comment type="similarity">
    <text evidence="1 10">Belongs to the adaptor complexes medium subunit family. Delta-COP subfamily.</text>
</comment>
<dbReference type="GO" id="GO:0000139">
    <property type="term" value="C:Golgi membrane"/>
    <property type="evidence" value="ECO:0007669"/>
    <property type="project" value="UniProtKB-SubCell"/>
</dbReference>
<dbReference type="EMBL" id="DF836423">
    <property type="protein sequence ID" value="GAN06735.1"/>
    <property type="molecule type" value="Genomic_DNA"/>
</dbReference>
<dbReference type="PANTHER" id="PTHR10121">
    <property type="entry name" value="COATOMER SUBUNIT DELTA"/>
    <property type="match status" value="1"/>
</dbReference>
<dbReference type="PROSITE" id="PS51072">
    <property type="entry name" value="MHD"/>
    <property type="match status" value="1"/>
</dbReference>
<dbReference type="InterPro" id="IPR022775">
    <property type="entry name" value="AP_mu_sigma_su"/>
</dbReference>
<protein>
    <recommendedName>
        <fullName evidence="10">Coatomer subunit delta</fullName>
    </recommendedName>
</protein>
<dbReference type="InterPro" id="IPR011012">
    <property type="entry name" value="Longin-like_dom_sf"/>
</dbReference>
<dbReference type="SUPFAM" id="SSF49447">
    <property type="entry name" value="Second domain of Mu2 adaptin subunit (ap50) of ap2 adaptor"/>
    <property type="match status" value="1"/>
</dbReference>
<feature type="region of interest" description="Disordered" evidence="12">
    <location>
        <begin position="176"/>
        <end position="250"/>
    </location>
</feature>
<evidence type="ECO:0000313" key="14">
    <source>
        <dbReference type="EMBL" id="GAN06735.1"/>
    </source>
</evidence>
<dbReference type="AlphaFoldDB" id="A0A0C9LVG5"/>
<dbReference type="GO" id="GO:0006890">
    <property type="term" value="P:retrograde vesicle-mediated transport, Golgi to endoplasmic reticulum"/>
    <property type="evidence" value="ECO:0007669"/>
    <property type="project" value="UniProtKB-UniRule"/>
</dbReference>
<evidence type="ECO:0000256" key="4">
    <source>
        <dbReference type="ARBA" id="ARBA00022490"/>
    </source>
</evidence>
<dbReference type="InterPro" id="IPR028565">
    <property type="entry name" value="MHD"/>
</dbReference>
<keyword evidence="9 10" id="KW-0968">Cytoplasmic vesicle</keyword>
<keyword evidence="6 10" id="KW-0653">Protein transport</keyword>
<keyword evidence="4 10" id="KW-0963">Cytoplasm</keyword>
<feature type="compositionally biased region" description="Basic and acidic residues" evidence="12">
    <location>
        <begin position="176"/>
        <end position="194"/>
    </location>
</feature>
<comment type="function">
    <text evidence="10">The coatomer is a cytosolic protein complex that binds to dilysine motifs and reversibly associates with Golgi non-clathrin-coated vesicles, which further mediate biosynthetic protein transport from the ER, via the Golgi up to the trans Golgi network. Coatomer complex is required for budding from Golgi membranes, and is essential for the retrograde Golgi-to-ER transport of dilysine-tagged proteins.</text>
</comment>
<evidence type="ECO:0000256" key="11">
    <source>
        <dbReference type="RuleBase" id="RU366052"/>
    </source>
</evidence>
<evidence type="ECO:0000256" key="3">
    <source>
        <dbReference type="ARBA" id="ARBA00022448"/>
    </source>
</evidence>
<dbReference type="OrthoDB" id="10266042at2759"/>
<evidence type="ECO:0000256" key="5">
    <source>
        <dbReference type="ARBA" id="ARBA00022892"/>
    </source>
</evidence>
<keyword evidence="7 10" id="KW-0333">Golgi apparatus</keyword>
<accession>A0A0C9LVG5</accession>
<dbReference type="InterPro" id="IPR027059">
    <property type="entry name" value="Coatomer_dsu"/>
</dbReference>
<dbReference type="GO" id="GO:0030126">
    <property type="term" value="C:COPI vesicle coat"/>
    <property type="evidence" value="ECO:0007669"/>
    <property type="project" value="UniProtKB-UniRule"/>
</dbReference>
<dbReference type="Proteomes" id="UP000053815">
    <property type="component" value="Unassembled WGS sequence"/>
</dbReference>
<organism evidence="14">
    <name type="scientific">Mucor ambiguus</name>
    <dbReference type="NCBI Taxonomy" id="91626"/>
    <lineage>
        <taxon>Eukaryota</taxon>
        <taxon>Fungi</taxon>
        <taxon>Fungi incertae sedis</taxon>
        <taxon>Mucoromycota</taxon>
        <taxon>Mucoromycotina</taxon>
        <taxon>Mucoromycetes</taxon>
        <taxon>Mucorales</taxon>
        <taxon>Mucorineae</taxon>
        <taxon>Mucoraceae</taxon>
        <taxon>Mucor</taxon>
    </lineage>
</organism>
<dbReference type="CDD" id="cd14830">
    <property type="entry name" value="Delta_COP_N"/>
    <property type="match status" value="1"/>
</dbReference>
<gene>
    <name evidence="14" type="ORF">MAM1_0134d06223</name>
</gene>
<name>A0A0C9LVG5_9FUNG</name>
<evidence type="ECO:0000256" key="2">
    <source>
        <dbReference type="ARBA" id="ARBA00011775"/>
    </source>
</evidence>
<evidence type="ECO:0000313" key="15">
    <source>
        <dbReference type="Proteomes" id="UP000053815"/>
    </source>
</evidence>
<dbReference type="Pfam" id="PF00928">
    <property type="entry name" value="Adap_comp_sub"/>
    <property type="match status" value="1"/>
</dbReference>
<evidence type="ECO:0000256" key="9">
    <source>
        <dbReference type="ARBA" id="ARBA00023329"/>
    </source>
</evidence>
<keyword evidence="5 10" id="KW-0931">ER-Golgi transport</keyword>
<dbReference type="GO" id="GO:0051645">
    <property type="term" value="P:Golgi localization"/>
    <property type="evidence" value="ECO:0007669"/>
    <property type="project" value="TreeGrafter"/>
</dbReference>
<evidence type="ECO:0000256" key="12">
    <source>
        <dbReference type="SAM" id="MobiDB-lite"/>
    </source>
</evidence>
<keyword evidence="3 10" id="KW-0813">Transport</keyword>
<comment type="subunit">
    <text evidence="2 10">Oligomeric complex that consists of at least the alpha, beta, beta', gamma, delta, epsilon and zeta subunits.</text>
</comment>
<keyword evidence="8 10" id="KW-0472">Membrane</keyword>
<reference evidence="14" key="1">
    <citation type="submission" date="2014-09" db="EMBL/GenBank/DDBJ databases">
        <title>Draft genome sequence of an oleaginous Mucoromycotina fungus Mucor ambiguus NBRC6742.</title>
        <authorList>
            <person name="Takeda I."/>
            <person name="Yamane N."/>
            <person name="Morita T."/>
            <person name="Tamano K."/>
            <person name="Machida M."/>
            <person name="Baker S."/>
            <person name="Koike H."/>
        </authorList>
    </citation>
    <scope>NUCLEOTIDE SEQUENCE</scope>
    <source>
        <strain evidence="14">NBRC 6742</strain>
    </source>
</reference>
<dbReference type="SUPFAM" id="SSF64356">
    <property type="entry name" value="SNARE-like"/>
    <property type="match status" value="1"/>
</dbReference>
<dbReference type="Gene3D" id="2.60.40.1170">
    <property type="entry name" value="Mu homology domain, subdomain B"/>
    <property type="match status" value="2"/>
</dbReference>
<dbReference type="PANTHER" id="PTHR10121:SF0">
    <property type="entry name" value="COATOMER SUBUNIT DELTA"/>
    <property type="match status" value="1"/>
</dbReference>
<feature type="compositionally biased region" description="Polar residues" evidence="12">
    <location>
        <begin position="200"/>
        <end position="216"/>
    </location>
</feature>
<evidence type="ECO:0000256" key="6">
    <source>
        <dbReference type="ARBA" id="ARBA00022927"/>
    </source>
</evidence>
<comment type="subcellular location">
    <subcellularLocation>
        <location evidence="10 11">Cytoplasm</location>
    </subcellularLocation>
    <subcellularLocation>
        <location evidence="10 11">Cytoplasmic vesicle</location>
        <location evidence="10 11">COPI-coated vesicle membrane</location>
        <topology evidence="10 11">Peripheral membrane protein</topology>
        <orientation evidence="10 11">Cytoplasmic side</orientation>
    </subcellularLocation>
    <subcellularLocation>
        <location evidence="10 11">Golgi apparatus membrane</location>
        <topology evidence="10 11">Peripheral membrane protein</topology>
        <orientation evidence="10 11">Cytoplasmic side</orientation>
    </subcellularLocation>
</comment>
<dbReference type="STRING" id="91626.A0A0C9LVG5"/>
<evidence type="ECO:0000256" key="1">
    <source>
        <dbReference type="ARBA" id="ARBA00010516"/>
    </source>
</evidence>
<evidence type="ECO:0000256" key="7">
    <source>
        <dbReference type="ARBA" id="ARBA00023034"/>
    </source>
</evidence>
<evidence type="ECO:0000256" key="10">
    <source>
        <dbReference type="RuleBase" id="RU364018"/>
    </source>
</evidence>
<dbReference type="GO" id="GO:0015031">
    <property type="term" value="P:protein transport"/>
    <property type="evidence" value="ECO:0007669"/>
    <property type="project" value="UniProtKB-KW"/>
</dbReference>
<dbReference type="GO" id="GO:0006888">
    <property type="term" value="P:endoplasmic reticulum to Golgi vesicle-mediated transport"/>
    <property type="evidence" value="ECO:0007669"/>
    <property type="project" value="TreeGrafter"/>
</dbReference>
<dbReference type="FunFam" id="3.30.450.60:FF:000003">
    <property type="entry name" value="Coatomer subunit delta"/>
    <property type="match status" value="1"/>
</dbReference>
<feature type="domain" description="MHD" evidence="13">
    <location>
        <begin position="294"/>
        <end position="534"/>
    </location>
</feature>
<dbReference type="Gene3D" id="3.30.450.60">
    <property type="match status" value="1"/>
</dbReference>
<evidence type="ECO:0000256" key="8">
    <source>
        <dbReference type="ARBA" id="ARBA00023136"/>
    </source>
</evidence>